<name>D8PKL3_SCHCM</name>
<dbReference type="KEGG" id="scm:SCHCO_02528097"/>
<protein>
    <recommendedName>
        <fullName evidence="3">F-box domain-containing protein</fullName>
    </recommendedName>
</protein>
<dbReference type="AlphaFoldDB" id="D8PKL3"/>
<dbReference type="VEuPathDB" id="FungiDB:SCHCODRAFT_02528097"/>
<accession>D8PKL3</accession>
<dbReference type="InParanoid" id="D8PKL3"/>
<evidence type="ECO:0000313" key="2">
    <source>
        <dbReference type="Proteomes" id="UP000007431"/>
    </source>
</evidence>
<sequence>MGTEKTLSVLLCEQCSHEYVVTDTAPPSALEKLRNHWLPNVDEAEIIRLEASATRMSVSAIEKEIASLLGKVKKIQGLQALLVNTLNAQEALVAPLRRLPIEVLQPIFVFACEDDGSDCMERWPMALVLSSVSKFYRDVALSTPEIWARIPVESMQILAGEWPPASRSLIVRRLRLYLSRISNASLPNAVRFPTTLSCHSPTTVINGIALQYSDAWTDLKITGYGFFSVLGERSLNRLEKLQTDVGFLLTSSGERDKSEVFARASRLRHLEITNFTNVNVQSLCLPWAQITTLKTRCSDAFAIDALAVHCKQLVSWSHCSTSRSFSQGRSPTSRIVFEHLRHLVVESINVRDTRHAWHFDHLTAPRLETLSVNWPYSPDVNGGSIGAFLTRSGCKLRSMSLKRPSVLECVFVASSHRMPHKLFIDRVSLSAIDAPCDAAAGAASEATVFTPLLKMALRCFGTLEGQFLIDLVTREDGCRTGRLEVTMCEERSVMRVSKEEMEQLERLLPHGVSIRKVHRMLYEADED</sequence>
<dbReference type="HOGENOM" id="CLU_516952_0_0_1"/>
<organism evidence="2">
    <name type="scientific">Schizophyllum commune (strain H4-8 / FGSC 9210)</name>
    <name type="common">Split gill fungus</name>
    <dbReference type="NCBI Taxonomy" id="578458"/>
    <lineage>
        <taxon>Eukaryota</taxon>
        <taxon>Fungi</taxon>
        <taxon>Dikarya</taxon>
        <taxon>Basidiomycota</taxon>
        <taxon>Agaricomycotina</taxon>
        <taxon>Agaricomycetes</taxon>
        <taxon>Agaricomycetidae</taxon>
        <taxon>Agaricales</taxon>
        <taxon>Schizophyllaceae</taxon>
        <taxon>Schizophyllum</taxon>
    </lineage>
</organism>
<dbReference type="RefSeq" id="XP_003037558.1">
    <property type="nucleotide sequence ID" value="XM_003037512.1"/>
</dbReference>
<dbReference type="GeneID" id="9585190"/>
<evidence type="ECO:0008006" key="3">
    <source>
        <dbReference type="Google" id="ProtNLM"/>
    </source>
</evidence>
<proteinExistence type="predicted"/>
<dbReference type="Proteomes" id="UP000007431">
    <property type="component" value="Unassembled WGS sequence"/>
</dbReference>
<keyword evidence="2" id="KW-1185">Reference proteome</keyword>
<reference evidence="1 2" key="1">
    <citation type="journal article" date="2010" name="Nat. Biotechnol.">
        <title>Genome sequence of the model mushroom Schizophyllum commune.</title>
        <authorList>
            <person name="Ohm R.A."/>
            <person name="de Jong J.F."/>
            <person name="Lugones L.G."/>
            <person name="Aerts A."/>
            <person name="Kothe E."/>
            <person name="Stajich J.E."/>
            <person name="de Vries R.P."/>
            <person name="Record E."/>
            <person name="Levasseur A."/>
            <person name="Baker S.E."/>
            <person name="Bartholomew K.A."/>
            <person name="Coutinho P.M."/>
            <person name="Erdmann S."/>
            <person name="Fowler T.J."/>
            <person name="Gathman A.C."/>
            <person name="Lombard V."/>
            <person name="Henrissat B."/>
            <person name="Knabe N."/>
            <person name="Kuees U."/>
            <person name="Lilly W.W."/>
            <person name="Lindquist E."/>
            <person name="Lucas S."/>
            <person name="Magnuson J.K."/>
            <person name="Piumi F."/>
            <person name="Raudaskoski M."/>
            <person name="Salamov A."/>
            <person name="Schmutz J."/>
            <person name="Schwarze F.W.M.R."/>
            <person name="vanKuyk P.A."/>
            <person name="Horton J.S."/>
            <person name="Grigoriev I.V."/>
            <person name="Woesten H.A.B."/>
        </authorList>
    </citation>
    <scope>NUCLEOTIDE SEQUENCE [LARGE SCALE GENOMIC DNA]</scope>
    <source>
        <strain evidence="2">H4-8 / FGSC 9210</strain>
    </source>
</reference>
<gene>
    <name evidence="1" type="ORF">SCHCODRAFT_231785</name>
</gene>
<evidence type="ECO:0000313" key="1">
    <source>
        <dbReference type="EMBL" id="EFJ02656.1"/>
    </source>
</evidence>
<dbReference type="EMBL" id="GL377302">
    <property type="protein sequence ID" value="EFJ02656.1"/>
    <property type="molecule type" value="Genomic_DNA"/>
</dbReference>
<dbReference type="OrthoDB" id="3365698at2759"/>